<dbReference type="STRING" id="475255.SAMN04488101_102120"/>
<dbReference type="GO" id="GO:0009313">
    <property type="term" value="P:oligosaccharide catabolic process"/>
    <property type="evidence" value="ECO:0007669"/>
    <property type="project" value="TreeGrafter"/>
</dbReference>
<dbReference type="PANTHER" id="PTHR10357">
    <property type="entry name" value="ALPHA-AMYLASE FAMILY MEMBER"/>
    <property type="match status" value="1"/>
</dbReference>
<feature type="domain" description="Glycosyl hydrolase family 13 catalytic" evidence="1">
    <location>
        <begin position="32"/>
        <end position="462"/>
    </location>
</feature>
<dbReference type="CDD" id="cd11349">
    <property type="entry name" value="AmyAc_3"/>
    <property type="match status" value="1"/>
</dbReference>
<dbReference type="GO" id="GO:0004556">
    <property type="term" value="F:alpha-amylase activity"/>
    <property type="evidence" value="ECO:0007669"/>
    <property type="project" value="TreeGrafter"/>
</dbReference>
<organism evidence="2 3">
    <name type="scientific">Pedobacter nyackensis</name>
    <dbReference type="NCBI Taxonomy" id="475255"/>
    <lineage>
        <taxon>Bacteria</taxon>
        <taxon>Pseudomonadati</taxon>
        <taxon>Bacteroidota</taxon>
        <taxon>Sphingobacteriia</taxon>
        <taxon>Sphingobacteriales</taxon>
        <taxon>Sphingobacteriaceae</taxon>
        <taxon>Pedobacter</taxon>
    </lineage>
</organism>
<dbReference type="AlphaFoldDB" id="A0A1W2B548"/>
<dbReference type="OrthoDB" id="9805159at2"/>
<dbReference type="PANTHER" id="PTHR10357:SF205">
    <property type="entry name" value="O-GLYCOSYL HYDROLASE FAMILY 13"/>
    <property type="match status" value="1"/>
</dbReference>
<proteinExistence type="predicted"/>
<name>A0A1W2B548_9SPHI</name>
<dbReference type="Pfam" id="PF00128">
    <property type="entry name" value="Alpha-amylase"/>
    <property type="match status" value="1"/>
</dbReference>
<dbReference type="EMBL" id="FWYB01000002">
    <property type="protein sequence ID" value="SMC68046.1"/>
    <property type="molecule type" value="Genomic_DNA"/>
</dbReference>
<dbReference type="Gene3D" id="3.20.20.80">
    <property type="entry name" value="Glycosidases"/>
    <property type="match status" value="2"/>
</dbReference>
<evidence type="ECO:0000313" key="3">
    <source>
        <dbReference type="Proteomes" id="UP000192678"/>
    </source>
</evidence>
<reference evidence="2 3" key="1">
    <citation type="submission" date="2017-04" db="EMBL/GenBank/DDBJ databases">
        <authorList>
            <person name="Afonso C.L."/>
            <person name="Miller P.J."/>
            <person name="Scott M.A."/>
            <person name="Spackman E."/>
            <person name="Goraichik I."/>
            <person name="Dimitrov K.M."/>
            <person name="Suarez D.L."/>
            <person name="Swayne D.E."/>
        </authorList>
    </citation>
    <scope>NUCLEOTIDE SEQUENCE [LARGE SCALE GENOMIC DNA]</scope>
    <source>
        <strain evidence="2 3">DSM 19625</strain>
    </source>
</reference>
<evidence type="ECO:0000259" key="1">
    <source>
        <dbReference type="SMART" id="SM00642"/>
    </source>
</evidence>
<dbReference type="InterPro" id="IPR006047">
    <property type="entry name" value="GH13_cat_dom"/>
</dbReference>
<gene>
    <name evidence="2" type="ORF">SAMN04488101_102120</name>
</gene>
<evidence type="ECO:0000313" key="2">
    <source>
        <dbReference type="EMBL" id="SMC68046.1"/>
    </source>
</evidence>
<protein>
    <submittedName>
        <fullName evidence="2">Glycosidase</fullName>
    </submittedName>
</protein>
<dbReference type="InterPro" id="IPR017853">
    <property type="entry name" value="GH"/>
</dbReference>
<dbReference type="SMART" id="SM00642">
    <property type="entry name" value="Aamy"/>
    <property type="match status" value="1"/>
</dbReference>
<sequence length="582" mass="65471">MITRLRNITLIVLTIICSQDTILAQKKPVIYQLLPRLFGNKQANNITYGTIEQNGSGKFNDISLKALDGIKELGVTYVWYTGIIAHASLTDYSAFGIKPDDADVVKGRAGSPYAIRDYYDVDPDLAVDVSRRMDEFEALLARTHEKGMKVIIDFVPNHVARNYHSRFKPEGLEDFGLKDDATKGFSASNDYYYIPDQQFVVPGKPGKNDPLSDLRDLKFAEFPAKATGNNVFSKSPSENDWYETVKLNYGVDYANGEKNHFDPKPPVWLKMRDILLYWASKGIDGFRCDMAEMVPVEFWEWVIPEIKSKYPSLIFIGEAYNSAAYATYLNRGHFDYLYDKVGLYDGLKRLIRNESNANVKEISKVWQQETAGFGDRMLRFLENHDEERIASAGFAGDPLYSIPAMVVSATLSGGPVMLYFGQEVGEPGKGVEGFGGEDNRTTIFDYWGVPEHQKWMNNGAFDGTLLSKGQKSLRDFYIKLMRIATSSDAIKDGRIYEIPVSGNMNNRMYGYIRYTAKQRLLIIVNFDRAQTLEASISLPEEVVKIKASVPATELLTDKKLNISAGISIPVKVAPISAQIIEF</sequence>
<dbReference type="SUPFAM" id="SSF51445">
    <property type="entry name" value="(Trans)glycosidases"/>
    <property type="match status" value="1"/>
</dbReference>
<keyword evidence="2" id="KW-0326">Glycosidase</keyword>
<keyword evidence="2" id="KW-0378">Hydrolase</keyword>
<dbReference type="RefSeq" id="WP_084287598.1">
    <property type="nucleotide sequence ID" value="NZ_FWYB01000002.1"/>
</dbReference>
<accession>A0A1W2B548</accession>
<dbReference type="Proteomes" id="UP000192678">
    <property type="component" value="Unassembled WGS sequence"/>
</dbReference>
<keyword evidence="3" id="KW-1185">Reference proteome</keyword>